<evidence type="ECO:0000256" key="2">
    <source>
        <dbReference type="ARBA" id="ARBA00022617"/>
    </source>
</evidence>
<dbReference type="InterPro" id="IPR004852">
    <property type="entry name" value="Di-haem_cyt_c_peroxidsae"/>
</dbReference>
<protein>
    <submittedName>
        <fullName evidence="9">Cytochrome-c peroxidase</fullName>
    </submittedName>
</protein>
<geneLocation type="plasmid" evidence="9 10">
    <name>pPP1</name>
</geneLocation>
<dbReference type="Pfam" id="PF03150">
    <property type="entry name" value="CCP_MauG"/>
    <property type="match status" value="1"/>
</dbReference>
<dbReference type="SUPFAM" id="SSF46626">
    <property type="entry name" value="Cytochrome c"/>
    <property type="match status" value="2"/>
</dbReference>
<dbReference type="PANTHER" id="PTHR30600">
    <property type="entry name" value="CYTOCHROME C PEROXIDASE-RELATED"/>
    <property type="match status" value="1"/>
</dbReference>
<dbReference type="PROSITE" id="PS51007">
    <property type="entry name" value="CYTC"/>
    <property type="match status" value="2"/>
</dbReference>
<evidence type="ECO:0000313" key="10">
    <source>
        <dbReference type="Proteomes" id="UP001354989"/>
    </source>
</evidence>
<keyword evidence="9" id="KW-0575">Peroxidase</keyword>
<dbReference type="InterPro" id="IPR038352">
    <property type="entry name" value="Imelysin_sf"/>
</dbReference>
<proteinExistence type="predicted"/>
<dbReference type="InterPro" id="IPR036909">
    <property type="entry name" value="Cyt_c-like_dom_sf"/>
</dbReference>
<dbReference type="Proteomes" id="UP001354989">
    <property type="component" value="Plasmid pPP1"/>
</dbReference>
<keyword evidence="5" id="KW-0560">Oxidoreductase</keyword>
<keyword evidence="2 7" id="KW-0349">Heme</keyword>
<keyword evidence="4" id="KW-0732">Signal</keyword>
<accession>A0ABM7VJ41</accession>
<evidence type="ECO:0000256" key="4">
    <source>
        <dbReference type="ARBA" id="ARBA00022729"/>
    </source>
</evidence>
<evidence type="ECO:0000256" key="6">
    <source>
        <dbReference type="ARBA" id="ARBA00023004"/>
    </source>
</evidence>
<dbReference type="Gene3D" id="1.20.1420.20">
    <property type="entry name" value="M75 peptidase, HXXE motif"/>
    <property type="match status" value="1"/>
</dbReference>
<evidence type="ECO:0000256" key="5">
    <source>
        <dbReference type="ARBA" id="ARBA00023002"/>
    </source>
</evidence>
<organism evidence="9 10">
    <name type="scientific">Persicobacter psychrovividus</name>
    <dbReference type="NCBI Taxonomy" id="387638"/>
    <lineage>
        <taxon>Bacteria</taxon>
        <taxon>Pseudomonadati</taxon>
        <taxon>Bacteroidota</taxon>
        <taxon>Cytophagia</taxon>
        <taxon>Cytophagales</taxon>
        <taxon>Persicobacteraceae</taxon>
        <taxon>Persicobacter</taxon>
    </lineage>
</organism>
<keyword evidence="9" id="KW-0614">Plasmid</keyword>
<dbReference type="Gene3D" id="1.10.760.10">
    <property type="entry name" value="Cytochrome c-like domain"/>
    <property type="match status" value="2"/>
</dbReference>
<feature type="domain" description="Cytochrome c" evidence="8">
    <location>
        <begin position="266"/>
        <end position="375"/>
    </location>
</feature>
<keyword evidence="6 7" id="KW-0408">Iron</keyword>
<comment type="subcellular location">
    <subcellularLocation>
        <location evidence="1">Cell envelope</location>
    </subcellularLocation>
</comment>
<keyword evidence="10" id="KW-1185">Reference proteome</keyword>
<evidence type="ECO:0000313" key="9">
    <source>
        <dbReference type="EMBL" id="BDD01009.1"/>
    </source>
</evidence>
<keyword evidence="3 7" id="KW-0479">Metal-binding</keyword>
<dbReference type="GO" id="GO:0004601">
    <property type="term" value="F:peroxidase activity"/>
    <property type="evidence" value="ECO:0007669"/>
    <property type="project" value="UniProtKB-KW"/>
</dbReference>
<evidence type="ECO:0000256" key="7">
    <source>
        <dbReference type="PROSITE-ProRule" id="PRU00433"/>
    </source>
</evidence>
<evidence type="ECO:0000256" key="1">
    <source>
        <dbReference type="ARBA" id="ARBA00004196"/>
    </source>
</evidence>
<dbReference type="InterPro" id="IPR051395">
    <property type="entry name" value="Cytochrome_c_Peroxidase/MauG"/>
</dbReference>
<evidence type="ECO:0000256" key="3">
    <source>
        <dbReference type="ARBA" id="ARBA00022723"/>
    </source>
</evidence>
<gene>
    <name evidence="9" type="ORF">PEPS_32890</name>
</gene>
<name>A0ABM7VJ41_9BACT</name>
<evidence type="ECO:0000259" key="8">
    <source>
        <dbReference type="PROSITE" id="PS51007"/>
    </source>
</evidence>
<dbReference type="EMBL" id="AP025293">
    <property type="protein sequence ID" value="BDD01009.1"/>
    <property type="molecule type" value="Genomic_DNA"/>
</dbReference>
<sequence length="581" mass="65735">MACQTLPEMATINQQQADHFLNKVHALQQSPMQQDSLQSRFFEARLAFKSFELWPNYYLPEAVKKVNGPVLPKVDEHDANRKTLHPTGFQVVEEYLFPFHPADSSIVREKINELYSYAQGLCRQAKYIQFTEAHFFQAFREQILTYTALGLSNFDSPVAKHSHQEMIASLEGVKPYLHHFHLQSTTIYYINALQRALRIDGYSSYHLIKKYFIPLERSLNNLRKTNQVKALSFNQMMPPWEQSLFKLQQFNPHYFSLHPLKRKIPASAELGEQLFFDPQLSGNGQRSCASCHQTNHAFASTKARDLAIGQQKPLPRNTPSLNYAAFQSLQFWDGRAGKLEDQIRQVISNPEEMNSSLAMVSEKLNTQASYQKYFEEAFGPTPSISPLQIQTALADYIRSIPVGQSAFDQMLFSKLPDNPQVAHGFDLFMGKAQCGTCHFFPLFNGTVPPHFTETETEVLGITATENFREPTLDPDAGKYHLYQADLHLFAFKTPTVRNSALTAPYMHNGAFSSLEKVLEFYDAGGGAGLGLNIPHQTLPADSLHLSQNEKDALIAFLAALNDQPAEQQGLIPFVTMEAEQD</sequence>
<feature type="domain" description="Cytochrome c" evidence="8">
    <location>
        <begin position="419"/>
        <end position="561"/>
    </location>
</feature>
<dbReference type="InterPro" id="IPR009056">
    <property type="entry name" value="Cyt_c-like_dom"/>
</dbReference>
<reference evidence="9 10" key="1">
    <citation type="submission" date="2021-12" db="EMBL/GenBank/DDBJ databases">
        <title>Genome sequencing of bacteria with rrn-lacking chromosome and rrn-plasmid.</title>
        <authorList>
            <person name="Anda M."/>
            <person name="Iwasaki W."/>
        </authorList>
    </citation>
    <scope>NUCLEOTIDE SEQUENCE [LARGE SCALE GENOMIC DNA]</scope>
    <source>
        <strain evidence="9 10">NBRC 101262</strain>
        <plasmid evidence="9 10">pPP1</plasmid>
    </source>
</reference>
<dbReference type="PANTHER" id="PTHR30600:SF10">
    <property type="entry name" value="BLL6722 PROTEIN"/>
    <property type="match status" value="1"/>
</dbReference>